<accession>A0ABT8EYL1</accession>
<dbReference type="Gene3D" id="3.10.450.50">
    <property type="match status" value="1"/>
</dbReference>
<name>A0ABT8EYL1_9ACTN</name>
<evidence type="ECO:0000313" key="9">
    <source>
        <dbReference type="Proteomes" id="UP001168537"/>
    </source>
</evidence>
<dbReference type="NCBIfam" id="TIGR02957">
    <property type="entry name" value="SigX4"/>
    <property type="match status" value="1"/>
</dbReference>
<evidence type="ECO:0000256" key="4">
    <source>
        <dbReference type="ARBA" id="ARBA00023082"/>
    </source>
</evidence>
<keyword evidence="4" id="KW-0731">Sigma factor</keyword>
<dbReference type="InterPro" id="IPR007627">
    <property type="entry name" value="RNA_pol_sigma70_r2"/>
</dbReference>
<dbReference type="Proteomes" id="UP001168537">
    <property type="component" value="Unassembled WGS sequence"/>
</dbReference>
<proteinExistence type="inferred from homology"/>
<evidence type="ECO:0000256" key="1">
    <source>
        <dbReference type="ARBA" id="ARBA00010641"/>
    </source>
</evidence>
<dbReference type="Pfam" id="PF08281">
    <property type="entry name" value="Sigma70_r4_2"/>
    <property type="match status" value="1"/>
</dbReference>
<comment type="caution">
    <text evidence="8">The sequence shown here is derived from an EMBL/GenBank/DDBJ whole genome shotgun (WGS) entry which is preliminary data.</text>
</comment>
<comment type="subunit">
    <text evidence="2">Interacts transiently with the RNA polymerase catalytic core formed by RpoA, RpoB, RpoC and RpoZ (2 alpha, 1 beta, 1 beta' and 1 omega subunit) to form the RNA polymerase holoenzyme that can initiate transcription.</text>
</comment>
<dbReference type="InterPro" id="IPR052704">
    <property type="entry name" value="ECF_Sigma-70_Domain"/>
</dbReference>
<organism evidence="8 9">
    <name type="scientific">Nocardioides abyssi</name>
    <dbReference type="NCBI Taxonomy" id="3058370"/>
    <lineage>
        <taxon>Bacteria</taxon>
        <taxon>Bacillati</taxon>
        <taxon>Actinomycetota</taxon>
        <taxon>Actinomycetes</taxon>
        <taxon>Propionibacteriales</taxon>
        <taxon>Nocardioidaceae</taxon>
        <taxon>Nocardioides</taxon>
    </lineage>
</organism>
<gene>
    <name evidence="8" type="ORF">QWY29_18020</name>
</gene>
<dbReference type="Pfam" id="PF04542">
    <property type="entry name" value="Sigma70_r2"/>
    <property type="match status" value="1"/>
</dbReference>
<evidence type="ECO:0000256" key="2">
    <source>
        <dbReference type="ARBA" id="ARBA00011344"/>
    </source>
</evidence>
<keyword evidence="9" id="KW-1185">Reference proteome</keyword>
<dbReference type="InterPro" id="IPR014303">
    <property type="entry name" value="RNA_pol_sigma-70_ECF"/>
</dbReference>
<evidence type="ECO:0000256" key="5">
    <source>
        <dbReference type="ARBA" id="ARBA00023163"/>
    </source>
</evidence>
<dbReference type="SUPFAM" id="SSF88946">
    <property type="entry name" value="Sigma2 domain of RNA polymerase sigma factors"/>
    <property type="match status" value="1"/>
</dbReference>
<evidence type="ECO:0000259" key="7">
    <source>
        <dbReference type="Pfam" id="PF08281"/>
    </source>
</evidence>
<protein>
    <submittedName>
        <fullName evidence="8">RNA polymerase sigma-70 factor</fullName>
    </submittedName>
</protein>
<feature type="domain" description="RNA polymerase sigma factor 70 region 4 type 2" evidence="7">
    <location>
        <begin position="109"/>
        <end position="158"/>
    </location>
</feature>
<dbReference type="CDD" id="cd06171">
    <property type="entry name" value="Sigma70_r4"/>
    <property type="match status" value="1"/>
</dbReference>
<evidence type="ECO:0000313" key="8">
    <source>
        <dbReference type="EMBL" id="MDN4163273.1"/>
    </source>
</evidence>
<dbReference type="Gene3D" id="1.10.10.10">
    <property type="entry name" value="Winged helix-like DNA-binding domain superfamily/Winged helix DNA-binding domain"/>
    <property type="match status" value="1"/>
</dbReference>
<dbReference type="PANTHER" id="PTHR30173">
    <property type="entry name" value="SIGMA 19 FACTOR"/>
    <property type="match status" value="1"/>
</dbReference>
<dbReference type="InterPro" id="IPR036388">
    <property type="entry name" value="WH-like_DNA-bd_sf"/>
</dbReference>
<dbReference type="InterPro" id="IPR013325">
    <property type="entry name" value="RNA_pol_sigma_r2"/>
</dbReference>
<comment type="similarity">
    <text evidence="1">Belongs to the sigma-70 factor family. ECF subfamily.</text>
</comment>
<dbReference type="InterPro" id="IPR013249">
    <property type="entry name" value="RNA_pol_sigma70_r4_t2"/>
</dbReference>
<dbReference type="InterPro" id="IPR032710">
    <property type="entry name" value="NTF2-like_dom_sf"/>
</dbReference>
<keyword evidence="5" id="KW-0804">Transcription</keyword>
<dbReference type="SUPFAM" id="SSF88659">
    <property type="entry name" value="Sigma3 and sigma4 domains of RNA polymerase sigma factors"/>
    <property type="match status" value="1"/>
</dbReference>
<evidence type="ECO:0000259" key="6">
    <source>
        <dbReference type="Pfam" id="PF04542"/>
    </source>
</evidence>
<dbReference type="Gene3D" id="1.10.1740.10">
    <property type="match status" value="1"/>
</dbReference>
<reference evidence="8" key="1">
    <citation type="submission" date="2023-06" db="EMBL/GenBank/DDBJ databases">
        <title>Draft genome sequence of Nocardioides sp. SOB72.</title>
        <authorList>
            <person name="Zhang G."/>
        </authorList>
    </citation>
    <scope>NUCLEOTIDE SEQUENCE</scope>
    <source>
        <strain evidence="8">SOB72</strain>
    </source>
</reference>
<evidence type="ECO:0000256" key="3">
    <source>
        <dbReference type="ARBA" id="ARBA00023015"/>
    </source>
</evidence>
<dbReference type="NCBIfam" id="TIGR02937">
    <property type="entry name" value="sigma70-ECF"/>
    <property type="match status" value="1"/>
</dbReference>
<keyword evidence="3" id="KW-0805">Transcription regulation</keyword>
<feature type="domain" description="RNA polymerase sigma-70 region 2" evidence="6">
    <location>
        <begin position="11"/>
        <end position="75"/>
    </location>
</feature>
<sequence>MSEVRPHEEHFATYRNLLFTVAYEMLGSAADAEDVLQESWLRWAEVDLAEVRDPRSYLVRTVTRQSLNRLRTLARRRESYVGPWLPEPLLTAPDVADDVELADSVSTAMLLVLETLTPTERAVFVLREVFDVPYDEIAAALDKSPAAVRQVAHRARGHVEARRPRVDVGRGEQRAVVQRFLAAAATGDLASLVEALAPDVVLTSDGGGLRSAALRPILGRDKVLRFLLGVMPSGGDVRMDAVEVNGAPALRFVVDGVLDTVATLLVEDGVVSGIYLVRNPEKLARLDGGEGPVALAR</sequence>
<dbReference type="InterPro" id="IPR014284">
    <property type="entry name" value="RNA_pol_sigma-70_dom"/>
</dbReference>
<dbReference type="EMBL" id="JAUHJR010000010">
    <property type="protein sequence ID" value="MDN4163273.1"/>
    <property type="molecule type" value="Genomic_DNA"/>
</dbReference>
<dbReference type="InterPro" id="IPR013324">
    <property type="entry name" value="RNA_pol_sigma_r3/r4-like"/>
</dbReference>
<dbReference type="SUPFAM" id="SSF54427">
    <property type="entry name" value="NTF2-like"/>
    <property type="match status" value="1"/>
</dbReference>
<dbReference type="PANTHER" id="PTHR30173:SF36">
    <property type="entry name" value="ECF RNA POLYMERASE SIGMA FACTOR SIGJ"/>
    <property type="match status" value="1"/>
</dbReference>
<dbReference type="NCBIfam" id="NF007214">
    <property type="entry name" value="PRK09636.1"/>
    <property type="match status" value="1"/>
</dbReference>